<proteinExistence type="predicted"/>
<comment type="caution">
    <text evidence="3">The sequence shown here is derived from an EMBL/GenBank/DDBJ whole genome shotgun (WGS) entry which is preliminary data.</text>
</comment>
<evidence type="ECO:0000313" key="3">
    <source>
        <dbReference type="EMBL" id="HIT76813.1"/>
    </source>
</evidence>
<keyword evidence="2" id="KW-0812">Transmembrane</keyword>
<organism evidence="3 4">
    <name type="scientific">Candidatus Avipropionibacterium avicola</name>
    <dbReference type="NCBI Taxonomy" id="2840701"/>
    <lineage>
        <taxon>Bacteria</taxon>
        <taxon>Bacillati</taxon>
        <taxon>Actinomycetota</taxon>
        <taxon>Actinomycetes</taxon>
        <taxon>Propionibacteriales</taxon>
        <taxon>Propionibacteriaceae</taxon>
        <taxon>Propionibacteriaceae incertae sedis</taxon>
        <taxon>Candidatus Avipropionibacterium</taxon>
    </lineage>
</organism>
<evidence type="ECO:0000256" key="2">
    <source>
        <dbReference type="SAM" id="Phobius"/>
    </source>
</evidence>
<accession>A0A9D1H1D5</accession>
<reference evidence="3" key="1">
    <citation type="submission" date="2020-10" db="EMBL/GenBank/DDBJ databases">
        <authorList>
            <person name="Gilroy R."/>
        </authorList>
    </citation>
    <scope>NUCLEOTIDE SEQUENCE</scope>
    <source>
        <strain evidence="3">ChiGjej1B1-24693</strain>
    </source>
</reference>
<dbReference type="Proteomes" id="UP000886842">
    <property type="component" value="Unassembled WGS sequence"/>
</dbReference>
<evidence type="ECO:0000256" key="1">
    <source>
        <dbReference type="SAM" id="MobiDB-lite"/>
    </source>
</evidence>
<reference evidence="3" key="2">
    <citation type="journal article" date="2021" name="PeerJ">
        <title>Extensive microbial diversity within the chicken gut microbiome revealed by metagenomics and culture.</title>
        <authorList>
            <person name="Gilroy R."/>
            <person name="Ravi A."/>
            <person name="Getino M."/>
            <person name="Pursley I."/>
            <person name="Horton D.L."/>
            <person name="Alikhan N.F."/>
            <person name="Baker D."/>
            <person name="Gharbi K."/>
            <person name="Hall N."/>
            <person name="Watson M."/>
            <person name="Adriaenssens E.M."/>
            <person name="Foster-Nyarko E."/>
            <person name="Jarju S."/>
            <person name="Secka A."/>
            <person name="Antonio M."/>
            <person name="Oren A."/>
            <person name="Chaudhuri R.R."/>
            <person name="La Ragione R."/>
            <person name="Hildebrand F."/>
            <person name="Pallen M.J."/>
        </authorList>
    </citation>
    <scope>NUCLEOTIDE SEQUENCE</scope>
    <source>
        <strain evidence="3">ChiGjej1B1-24693</strain>
    </source>
</reference>
<protein>
    <submittedName>
        <fullName evidence="3">Phage holin family protein</fullName>
    </submittedName>
</protein>
<dbReference type="InterPro" id="IPR009937">
    <property type="entry name" value="Phage_holin_3_6"/>
</dbReference>
<feature type="region of interest" description="Disordered" evidence="1">
    <location>
        <begin position="140"/>
        <end position="161"/>
    </location>
</feature>
<name>A0A9D1H1D5_9ACTN</name>
<feature type="transmembrane region" description="Helical" evidence="2">
    <location>
        <begin position="84"/>
        <end position="106"/>
    </location>
</feature>
<sequence length="161" mass="16489">MSTTPNDAPTEERGIGDLVKDITSDAQLLVQHEIELAKAELIPSVKKAGTGAGLFGGAGVIALYALGLIFLGCGFLIGDALGRTWLGMLIMAGGLLVVALICVLIGNALRKKADFSATATKANATASVNAVKGAVERASTAAKTPAIERHDSDTDASVTRR</sequence>
<dbReference type="EMBL" id="DVLP01000420">
    <property type="protein sequence ID" value="HIT76813.1"/>
    <property type="molecule type" value="Genomic_DNA"/>
</dbReference>
<dbReference type="AlphaFoldDB" id="A0A9D1H1D5"/>
<dbReference type="Pfam" id="PF07332">
    <property type="entry name" value="Phage_holin_3_6"/>
    <property type="match status" value="1"/>
</dbReference>
<keyword evidence="2" id="KW-0472">Membrane</keyword>
<keyword evidence="2" id="KW-1133">Transmembrane helix</keyword>
<gene>
    <name evidence="3" type="ORF">IAA98_14635</name>
</gene>
<evidence type="ECO:0000313" key="4">
    <source>
        <dbReference type="Proteomes" id="UP000886842"/>
    </source>
</evidence>
<feature type="transmembrane region" description="Helical" evidence="2">
    <location>
        <begin position="54"/>
        <end position="78"/>
    </location>
</feature>